<evidence type="ECO:0000256" key="2">
    <source>
        <dbReference type="ARBA" id="ARBA00022562"/>
    </source>
</evidence>
<keyword evidence="9" id="KW-0255">Endonuclease</keyword>
<evidence type="ECO:0000256" key="8">
    <source>
        <dbReference type="ARBA" id="ARBA00022741"/>
    </source>
</evidence>
<organism evidence="14 15">
    <name type="scientific">Alces alces faeces associated genomovirus MP111</name>
    <dbReference type="NCBI Taxonomy" id="2219111"/>
    <lineage>
        <taxon>Viruses</taxon>
        <taxon>Monodnaviria</taxon>
        <taxon>Shotokuvirae</taxon>
        <taxon>Cressdnaviricota</taxon>
        <taxon>Repensiviricetes</taxon>
        <taxon>Geplafuvirales</taxon>
        <taxon>Genomoviridae</taxon>
        <taxon>Gemycircularvirus</taxon>
        <taxon>Gemycircularvirus lepam1</taxon>
    </lineage>
</organism>
<evidence type="ECO:0000256" key="5">
    <source>
        <dbReference type="ARBA" id="ARBA00022705"/>
    </source>
</evidence>
<dbReference type="InterPro" id="IPR049912">
    <property type="entry name" value="CRESS_DNA_REP"/>
</dbReference>
<evidence type="ECO:0000259" key="13">
    <source>
        <dbReference type="PROSITE" id="PS52020"/>
    </source>
</evidence>
<evidence type="ECO:0000256" key="3">
    <source>
        <dbReference type="ARBA" id="ARBA00022679"/>
    </source>
</evidence>
<comment type="subcellular location">
    <subcellularLocation>
        <location evidence="1">Host nucleus</location>
    </subcellularLocation>
</comment>
<evidence type="ECO:0000313" key="15">
    <source>
        <dbReference type="Proteomes" id="UP000272317"/>
    </source>
</evidence>
<name>A0A2Z5CHS5_9VIRU</name>
<dbReference type="Proteomes" id="UP000272317">
    <property type="component" value="Segment"/>
</dbReference>
<evidence type="ECO:0000256" key="12">
    <source>
        <dbReference type="ARBA" id="ARBA00023125"/>
    </source>
</evidence>
<accession>A0A2Z5CHS5</accession>
<keyword evidence="2" id="KW-1048">Host nucleus</keyword>
<evidence type="ECO:0000256" key="7">
    <source>
        <dbReference type="ARBA" id="ARBA00022723"/>
    </source>
</evidence>
<proteinExistence type="predicted"/>
<keyword evidence="11" id="KW-0190">Covalent protein-DNA linkage</keyword>
<dbReference type="EMBL" id="MG641205">
    <property type="protein sequence ID" value="AXB22626.1"/>
    <property type="molecule type" value="Genomic_DNA"/>
</dbReference>
<evidence type="ECO:0000256" key="11">
    <source>
        <dbReference type="ARBA" id="ARBA00023124"/>
    </source>
</evidence>
<keyword evidence="7" id="KW-0479">Metal-binding</keyword>
<keyword evidence="3" id="KW-0808">Transferase</keyword>
<protein>
    <submittedName>
        <fullName evidence="14">Replication associated protein</fullName>
    </submittedName>
</protein>
<evidence type="ECO:0000256" key="9">
    <source>
        <dbReference type="ARBA" id="ARBA00022759"/>
    </source>
</evidence>
<feature type="domain" description="CRESS-DNA virus Rep endonuclease" evidence="13">
    <location>
        <begin position="4"/>
        <end position="112"/>
    </location>
</feature>
<dbReference type="GO" id="GO:0042025">
    <property type="term" value="C:host cell nucleus"/>
    <property type="evidence" value="ECO:0007669"/>
    <property type="project" value="UniProtKB-SubCell"/>
</dbReference>
<evidence type="ECO:0000256" key="6">
    <source>
        <dbReference type="ARBA" id="ARBA00022722"/>
    </source>
</evidence>
<dbReference type="RefSeq" id="YP_010784601.1">
    <property type="nucleotide sequence ID" value="NC_075316.1"/>
</dbReference>
<dbReference type="SUPFAM" id="SSF55464">
    <property type="entry name" value="Origin of replication-binding domain, RBD-like"/>
    <property type="match status" value="1"/>
</dbReference>
<dbReference type="GO" id="GO:0016779">
    <property type="term" value="F:nucleotidyltransferase activity"/>
    <property type="evidence" value="ECO:0007669"/>
    <property type="project" value="UniProtKB-KW"/>
</dbReference>
<dbReference type="PROSITE" id="PS52020">
    <property type="entry name" value="CRESS_DNA_REP"/>
    <property type="match status" value="1"/>
</dbReference>
<evidence type="ECO:0000256" key="1">
    <source>
        <dbReference type="ARBA" id="ARBA00004147"/>
    </source>
</evidence>
<dbReference type="GO" id="GO:0016787">
    <property type="term" value="F:hydrolase activity"/>
    <property type="evidence" value="ECO:0007669"/>
    <property type="project" value="UniProtKB-KW"/>
</dbReference>
<keyword evidence="10" id="KW-0378">Hydrolase</keyword>
<dbReference type="GO" id="GO:0046872">
    <property type="term" value="F:metal ion binding"/>
    <property type="evidence" value="ECO:0007669"/>
    <property type="project" value="UniProtKB-KW"/>
</dbReference>
<evidence type="ECO:0000256" key="10">
    <source>
        <dbReference type="ARBA" id="ARBA00022801"/>
    </source>
</evidence>
<dbReference type="GO" id="GO:0006260">
    <property type="term" value="P:DNA replication"/>
    <property type="evidence" value="ECO:0007669"/>
    <property type="project" value="UniProtKB-KW"/>
</dbReference>
<evidence type="ECO:0000256" key="4">
    <source>
        <dbReference type="ARBA" id="ARBA00022695"/>
    </source>
</evidence>
<dbReference type="GeneID" id="80521843"/>
<sequence length="307" mass="35078">MPFSFNARYFLVTYSHVDELDPFAIVDHFGSLGAECIVARERYADLLGVHYHVFADFGRKFRSRRANVFDVGEFHPNISPSRGTPEAGFDYATKDGDIVGGGLERPSRDGALSRSAKWAQIVNAESRDEFYRLCEELDPERLVCSFGQIQKFADWKFAVTPAPYATPDGVFDLANYGDLGESKSLILYGPSRLGKTVWSRSLGEHFYFGGIFSARDLDRDDVKYAVFDDIAGGIKFFPRFKDWLGCQMEFMVKQLYRDPQLFRWGRPCIWVANTDPRLDMTHDDIMWLEANCIFVEITEAIFHANTE</sequence>
<keyword evidence="6" id="KW-0540">Nuclease</keyword>
<evidence type="ECO:0000313" key="14">
    <source>
        <dbReference type="EMBL" id="AXB22626.1"/>
    </source>
</evidence>
<dbReference type="KEGG" id="vg:80521843"/>
<keyword evidence="8" id="KW-0547">Nucleotide-binding</keyword>
<reference evidence="14 15" key="1">
    <citation type="submission" date="2017-12" db="EMBL/GenBank/DDBJ databases">
        <title>Identification of diverse circular ssDNA viruses in faecal matter from lynx, moose and snowshoe hare inhabiting the San Juan Mountains in Colorado.</title>
        <authorList>
            <person name="Kraberger S."/>
            <person name="Ivan J."/>
            <person name="Newkirk E."/>
            <person name="Waits K."/>
            <person name="Crooks K."/>
            <person name="VandeWoude S."/>
            <person name="Varsani A."/>
        </authorList>
    </citation>
    <scope>NUCLEOTIDE SEQUENCE [LARGE SCALE GENOMIC DNA]</scope>
    <source>
        <strain evidence="14">MP111</strain>
    </source>
</reference>
<dbReference type="GO" id="GO:0003677">
    <property type="term" value="F:DNA binding"/>
    <property type="evidence" value="ECO:0007669"/>
    <property type="project" value="UniProtKB-KW"/>
</dbReference>
<dbReference type="GO" id="GO:0000166">
    <property type="term" value="F:nucleotide binding"/>
    <property type="evidence" value="ECO:0007669"/>
    <property type="project" value="UniProtKB-KW"/>
</dbReference>
<keyword evidence="4" id="KW-0548">Nucleotidyltransferase</keyword>
<keyword evidence="12" id="KW-0238">DNA-binding</keyword>
<keyword evidence="15" id="KW-1185">Reference proteome</keyword>
<dbReference type="GO" id="GO:0004519">
    <property type="term" value="F:endonuclease activity"/>
    <property type="evidence" value="ECO:0007669"/>
    <property type="project" value="UniProtKB-KW"/>
</dbReference>
<dbReference type="Gene3D" id="3.40.1310.20">
    <property type="match status" value="1"/>
</dbReference>
<keyword evidence="5" id="KW-0235">DNA replication</keyword>